<dbReference type="Pfam" id="PF02777">
    <property type="entry name" value="Sod_Fe_C"/>
    <property type="match status" value="1"/>
</dbReference>
<dbReference type="PIRSF" id="PIRSF000349">
    <property type="entry name" value="SODismutase"/>
    <property type="match status" value="1"/>
</dbReference>
<keyword evidence="4 5" id="KW-0560">Oxidoreductase</keyword>
<comment type="similarity">
    <text evidence="1 5">Belongs to the iron/manganese superoxide dismutase family.</text>
</comment>
<evidence type="ECO:0000259" key="6">
    <source>
        <dbReference type="Pfam" id="PF00081"/>
    </source>
</evidence>
<keyword evidence="3 5" id="KW-0479">Metal-binding</keyword>
<dbReference type="SUPFAM" id="SSF54719">
    <property type="entry name" value="Fe,Mn superoxide dismutase (SOD), C-terminal domain"/>
    <property type="match status" value="1"/>
</dbReference>
<dbReference type="Proteomes" id="UP001210231">
    <property type="component" value="Unassembled WGS sequence"/>
</dbReference>
<dbReference type="EMBL" id="JAQGEF010000022">
    <property type="protein sequence ID" value="MDA3616103.1"/>
    <property type="molecule type" value="Genomic_DNA"/>
</dbReference>
<dbReference type="Gene3D" id="3.55.40.20">
    <property type="entry name" value="Iron/manganese superoxide dismutase, C-terminal domain"/>
    <property type="match status" value="1"/>
</dbReference>
<evidence type="ECO:0000256" key="5">
    <source>
        <dbReference type="RuleBase" id="RU000414"/>
    </source>
</evidence>
<dbReference type="InterPro" id="IPR036324">
    <property type="entry name" value="Mn/Fe_SOD_N_sf"/>
</dbReference>
<evidence type="ECO:0000256" key="1">
    <source>
        <dbReference type="ARBA" id="ARBA00008714"/>
    </source>
</evidence>
<dbReference type="SUPFAM" id="SSF46609">
    <property type="entry name" value="Fe,Mn superoxide dismutase (SOD), N-terminal domain"/>
    <property type="match status" value="1"/>
</dbReference>
<dbReference type="PROSITE" id="PS00088">
    <property type="entry name" value="SOD_MN"/>
    <property type="match status" value="1"/>
</dbReference>
<comment type="caution">
    <text evidence="8">The sequence shown here is derived from an EMBL/GenBank/DDBJ whole genome shotgun (WGS) entry which is preliminary data.</text>
</comment>
<dbReference type="Pfam" id="PF00081">
    <property type="entry name" value="Sod_Fe_N"/>
    <property type="match status" value="1"/>
</dbReference>
<feature type="domain" description="Manganese/iron superoxide dismutase N-terminal" evidence="6">
    <location>
        <begin position="43"/>
        <end position="124"/>
    </location>
</feature>
<evidence type="ECO:0000256" key="4">
    <source>
        <dbReference type="ARBA" id="ARBA00023002"/>
    </source>
</evidence>
<organism evidence="8 9">
    <name type="scientific">Polluticaenibacter yanchengensis</name>
    <dbReference type="NCBI Taxonomy" id="3014562"/>
    <lineage>
        <taxon>Bacteria</taxon>
        <taxon>Pseudomonadati</taxon>
        <taxon>Bacteroidota</taxon>
        <taxon>Chitinophagia</taxon>
        <taxon>Chitinophagales</taxon>
        <taxon>Chitinophagaceae</taxon>
        <taxon>Polluticaenibacter</taxon>
    </lineage>
</organism>
<proteinExistence type="inferred from homology"/>
<reference evidence="8 9" key="1">
    <citation type="submission" date="2022-12" db="EMBL/GenBank/DDBJ databases">
        <title>Chitinophagaceae gen. sp. nov., a new member of the family Chitinophagaceae, isolated from soil in a chemical factory.</title>
        <authorList>
            <person name="Ke Z."/>
        </authorList>
    </citation>
    <scope>NUCLEOTIDE SEQUENCE [LARGE SCALE GENOMIC DNA]</scope>
    <source>
        <strain evidence="8 9">LY-5</strain>
    </source>
</reference>
<dbReference type="InterPro" id="IPR019831">
    <property type="entry name" value="Mn/Fe_SOD_N"/>
</dbReference>
<evidence type="ECO:0000313" key="8">
    <source>
        <dbReference type="EMBL" id="MDA3616103.1"/>
    </source>
</evidence>
<protein>
    <recommendedName>
        <fullName evidence="2 5">Superoxide dismutase</fullName>
        <ecNumber evidence="2 5">1.15.1.1</ecNumber>
    </recommendedName>
</protein>
<dbReference type="RefSeq" id="WP_407032433.1">
    <property type="nucleotide sequence ID" value="NZ_JAQGEF010000022.1"/>
</dbReference>
<comment type="function">
    <text evidence="5">Destroys radicals which are normally produced within the cells and which are toxic to biological systems.</text>
</comment>
<dbReference type="EC" id="1.15.1.1" evidence="2 5"/>
<comment type="catalytic activity">
    <reaction evidence="5">
        <text>2 superoxide + 2 H(+) = H2O2 + O2</text>
        <dbReference type="Rhea" id="RHEA:20696"/>
        <dbReference type="ChEBI" id="CHEBI:15378"/>
        <dbReference type="ChEBI" id="CHEBI:15379"/>
        <dbReference type="ChEBI" id="CHEBI:16240"/>
        <dbReference type="ChEBI" id="CHEBI:18421"/>
        <dbReference type="EC" id="1.15.1.1"/>
    </reaction>
</comment>
<feature type="domain" description="Manganese/iron superoxide dismutase C-terminal" evidence="7">
    <location>
        <begin position="134"/>
        <end position="236"/>
    </location>
</feature>
<dbReference type="PANTHER" id="PTHR43595">
    <property type="entry name" value="37S RIBOSOMAL PROTEIN S26, MITOCHONDRIAL"/>
    <property type="match status" value="1"/>
</dbReference>
<dbReference type="Gene3D" id="1.10.287.990">
    <property type="entry name" value="Fe,Mn superoxide dismutase (SOD) domain"/>
    <property type="match status" value="1"/>
</dbReference>
<dbReference type="InterPro" id="IPR019833">
    <property type="entry name" value="Mn/Fe_SOD_BS"/>
</dbReference>
<gene>
    <name evidence="8" type="ORF">O3P16_14905</name>
</gene>
<dbReference type="InterPro" id="IPR036314">
    <property type="entry name" value="SOD_C_sf"/>
</dbReference>
<evidence type="ECO:0000256" key="3">
    <source>
        <dbReference type="ARBA" id="ARBA00022723"/>
    </source>
</evidence>
<dbReference type="PROSITE" id="PS51257">
    <property type="entry name" value="PROKAR_LIPOPROTEIN"/>
    <property type="match status" value="1"/>
</dbReference>
<dbReference type="InterPro" id="IPR019832">
    <property type="entry name" value="Mn/Fe_SOD_C"/>
</dbReference>
<evidence type="ECO:0000313" key="9">
    <source>
        <dbReference type="Proteomes" id="UP001210231"/>
    </source>
</evidence>
<dbReference type="InterPro" id="IPR001189">
    <property type="entry name" value="Mn/Fe_SOD"/>
</dbReference>
<accession>A0ABT4UMU6</accession>
<dbReference type="PRINTS" id="PR01703">
    <property type="entry name" value="MNSODISMTASE"/>
</dbReference>
<name>A0ABT4UMU6_9BACT</name>
<dbReference type="PANTHER" id="PTHR43595:SF2">
    <property type="entry name" value="SMALL RIBOSOMAL SUBUNIT PROTEIN MS42"/>
    <property type="match status" value="1"/>
</dbReference>
<evidence type="ECO:0000259" key="7">
    <source>
        <dbReference type="Pfam" id="PF02777"/>
    </source>
</evidence>
<keyword evidence="9" id="KW-1185">Reference proteome</keyword>
<sequence>MKRRVFLGNAAKLSVGTFLISGSTFLQSCAGYKSKSYPGTPNFTQAALPYAYNGLEPYIDAATMELHYSKHAAGYTKNMNDAIAEEKLSYKTLDELLANISKHSVKLRNNAGGHYNHESFWKSMTPGGKALSANFTKVLESSFGSVSDFKNKFATAATGVFGSGWAWLIVNKNKQLEIVKTANQDNPLMNVAEVKGFPILGLDVWEHAYYLKYQNKRADYITNWWNVVNWEEVEKRYNFAISQ</sequence>
<evidence type="ECO:0000256" key="2">
    <source>
        <dbReference type="ARBA" id="ARBA00012682"/>
    </source>
</evidence>